<keyword evidence="2" id="KW-1133">Transmembrane helix</keyword>
<name>A0A6A5K6R1_9PLEO</name>
<evidence type="ECO:0008006" key="5">
    <source>
        <dbReference type="Google" id="ProtNLM"/>
    </source>
</evidence>
<accession>A0A6A5K6R1</accession>
<gene>
    <name evidence="3" type="ORF">BDW02DRAFT_39151</name>
</gene>
<keyword evidence="2" id="KW-0472">Membrane</keyword>
<organism evidence="3 4">
    <name type="scientific">Decorospora gaudefroyi</name>
    <dbReference type="NCBI Taxonomy" id="184978"/>
    <lineage>
        <taxon>Eukaryota</taxon>
        <taxon>Fungi</taxon>
        <taxon>Dikarya</taxon>
        <taxon>Ascomycota</taxon>
        <taxon>Pezizomycotina</taxon>
        <taxon>Dothideomycetes</taxon>
        <taxon>Pleosporomycetidae</taxon>
        <taxon>Pleosporales</taxon>
        <taxon>Pleosporineae</taxon>
        <taxon>Pleosporaceae</taxon>
        <taxon>Decorospora</taxon>
    </lineage>
</organism>
<keyword evidence="2" id="KW-0812">Transmembrane</keyword>
<feature type="region of interest" description="Disordered" evidence="1">
    <location>
        <begin position="1"/>
        <end position="21"/>
    </location>
</feature>
<reference evidence="3" key="1">
    <citation type="submission" date="2020-01" db="EMBL/GenBank/DDBJ databases">
        <authorList>
            <consortium name="DOE Joint Genome Institute"/>
            <person name="Haridas S."/>
            <person name="Albert R."/>
            <person name="Binder M."/>
            <person name="Bloem J."/>
            <person name="Labutti K."/>
            <person name="Salamov A."/>
            <person name="Andreopoulos B."/>
            <person name="Baker S.E."/>
            <person name="Barry K."/>
            <person name="Bills G."/>
            <person name="Bluhm B.H."/>
            <person name="Cannon C."/>
            <person name="Castanera R."/>
            <person name="Culley D.E."/>
            <person name="Daum C."/>
            <person name="Ezra D."/>
            <person name="Gonzalez J.B."/>
            <person name="Henrissat B."/>
            <person name="Kuo A."/>
            <person name="Liang C."/>
            <person name="Lipzen A."/>
            <person name="Lutzoni F."/>
            <person name="Magnuson J."/>
            <person name="Mondo S."/>
            <person name="Nolan M."/>
            <person name="Ohm R."/>
            <person name="Pangilinan J."/>
            <person name="Park H.-J."/>
            <person name="Ramirez L."/>
            <person name="Alfaro M."/>
            <person name="Sun H."/>
            <person name="Tritt A."/>
            <person name="Yoshinaga Y."/>
            <person name="Zwiers L.-H."/>
            <person name="Turgeon B.G."/>
            <person name="Goodwin S.B."/>
            <person name="Spatafora J.W."/>
            <person name="Crous P.W."/>
            <person name="Grigoriev I.V."/>
        </authorList>
    </citation>
    <scope>NUCLEOTIDE SEQUENCE</scope>
    <source>
        <strain evidence="3">P77</strain>
    </source>
</reference>
<dbReference type="Proteomes" id="UP000800040">
    <property type="component" value="Unassembled WGS sequence"/>
</dbReference>
<evidence type="ECO:0000256" key="1">
    <source>
        <dbReference type="SAM" id="MobiDB-lite"/>
    </source>
</evidence>
<dbReference type="OrthoDB" id="3916171at2759"/>
<evidence type="ECO:0000313" key="3">
    <source>
        <dbReference type="EMBL" id="KAF1831756.1"/>
    </source>
</evidence>
<dbReference type="EMBL" id="ML975355">
    <property type="protein sequence ID" value="KAF1831756.1"/>
    <property type="molecule type" value="Genomic_DNA"/>
</dbReference>
<feature type="region of interest" description="Disordered" evidence="1">
    <location>
        <begin position="58"/>
        <end position="106"/>
    </location>
</feature>
<feature type="transmembrane region" description="Helical" evidence="2">
    <location>
        <begin position="248"/>
        <end position="270"/>
    </location>
</feature>
<keyword evidence="4" id="KW-1185">Reference proteome</keyword>
<feature type="transmembrane region" description="Helical" evidence="2">
    <location>
        <begin position="309"/>
        <end position="327"/>
    </location>
</feature>
<evidence type="ECO:0000256" key="2">
    <source>
        <dbReference type="SAM" id="Phobius"/>
    </source>
</evidence>
<sequence length="331" mass="35784">MAAASVESPMSGQALSSSSSAAATILRNDNPLTQALRDGTDLELDDIIRLDRGSSSAYEASLSLGPPTGDVFTTQDDSATTQPTSLGTRYPTKVYNDKGKGKAKASHASSLSVAYGSGSEAEAQRQETRKDNLLGMGDWASASLIPNEPLRGAARAKTRRHRERQQKHKKPVVQIIQHMDAPRIAHDEDRESAITIAPAHDGPDKTYLRRRGTQHDVNQLRLAEEGQIPTATAFVQQPSSTSLSRTRLYLLAGLILLMILTMALSSFGAHQTGKLRIACTKGIVFGATVLMAFFIILTMIVARRDAHEALLAGLLEVVVGFTLLFELDDFM</sequence>
<dbReference type="AlphaFoldDB" id="A0A6A5K6R1"/>
<feature type="compositionally biased region" description="Polar residues" evidence="1">
    <location>
        <begin position="71"/>
        <end position="87"/>
    </location>
</feature>
<feature type="transmembrane region" description="Helical" evidence="2">
    <location>
        <begin position="282"/>
        <end position="303"/>
    </location>
</feature>
<proteinExistence type="predicted"/>
<evidence type="ECO:0000313" key="4">
    <source>
        <dbReference type="Proteomes" id="UP000800040"/>
    </source>
</evidence>
<protein>
    <recommendedName>
        <fullName evidence="5">Transmembrane protein</fullName>
    </recommendedName>
</protein>